<comment type="similarity">
    <text evidence="2">Belongs to the sulfatase family.</text>
</comment>
<dbReference type="SUPFAM" id="SSF53649">
    <property type="entry name" value="Alkaline phosphatase-like"/>
    <property type="match status" value="1"/>
</dbReference>
<dbReference type="GO" id="GO:0046872">
    <property type="term" value="F:metal ion binding"/>
    <property type="evidence" value="ECO:0007669"/>
    <property type="project" value="UniProtKB-KW"/>
</dbReference>
<proteinExistence type="inferred from homology"/>
<dbReference type="PANTHER" id="PTHR45953">
    <property type="entry name" value="IDURONATE 2-SULFATASE"/>
    <property type="match status" value="1"/>
</dbReference>
<dbReference type="InterPro" id="IPR017850">
    <property type="entry name" value="Alkaline_phosphatase_core_sf"/>
</dbReference>
<keyword evidence="4" id="KW-0732">Signal</keyword>
<accession>A0A0D8J631</accession>
<gene>
    <name evidence="8" type="ORF">LH29_21475</name>
</gene>
<dbReference type="STRING" id="1544798.LH29_21475"/>
<evidence type="ECO:0000256" key="2">
    <source>
        <dbReference type="ARBA" id="ARBA00008779"/>
    </source>
</evidence>
<comment type="cofactor">
    <cofactor evidence="1">
        <name>Ca(2+)</name>
        <dbReference type="ChEBI" id="CHEBI:29108"/>
    </cofactor>
</comment>
<dbReference type="PATRIC" id="fig|1544798.3.peg.4475"/>
<evidence type="ECO:0000259" key="7">
    <source>
        <dbReference type="Pfam" id="PF00884"/>
    </source>
</evidence>
<evidence type="ECO:0000256" key="4">
    <source>
        <dbReference type="ARBA" id="ARBA00022729"/>
    </source>
</evidence>
<dbReference type="PANTHER" id="PTHR45953:SF1">
    <property type="entry name" value="IDURONATE 2-SULFATASE"/>
    <property type="match status" value="1"/>
</dbReference>
<keyword evidence="5" id="KW-0378">Hydrolase</keyword>
<keyword evidence="3" id="KW-0479">Metal-binding</keyword>
<evidence type="ECO:0000313" key="8">
    <source>
        <dbReference type="EMBL" id="KJF42357.1"/>
    </source>
</evidence>
<dbReference type="GO" id="GO:0004423">
    <property type="term" value="F:iduronate-2-sulfatase activity"/>
    <property type="evidence" value="ECO:0007669"/>
    <property type="project" value="InterPro"/>
</dbReference>
<protein>
    <recommendedName>
        <fullName evidence="7">Sulfatase N-terminal domain-containing protein</fullName>
    </recommendedName>
</protein>
<reference evidence="8 9" key="1">
    <citation type="submission" date="2014-09" db="EMBL/GenBank/DDBJ databases">
        <title>Draft Genome Sequence of Draconibacterium sp. JN14CK-3.</title>
        <authorList>
            <person name="Dong C."/>
            <person name="Lai Q."/>
            <person name="Shao Z."/>
        </authorList>
    </citation>
    <scope>NUCLEOTIDE SEQUENCE [LARGE SCALE GENOMIC DNA]</scope>
    <source>
        <strain evidence="8 9">JN14CK-3</strain>
    </source>
</reference>
<dbReference type="Proteomes" id="UP000032544">
    <property type="component" value="Unassembled WGS sequence"/>
</dbReference>
<keyword evidence="6" id="KW-0106">Calcium</keyword>
<evidence type="ECO:0000256" key="6">
    <source>
        <dbReference type="ARBA" id="ARBA00022837"/>
    </source>
</evidence>
<organism evidence="8 9">
    <name type="scientific">Draconibacterium sediminis</name>
    <dbReference type="NCBI Taxonomy" id="1544798"/>
    <lineage>
        <taxon>Bacteria</taxon>
        <taxon>Pseudomonadati</taxon>
        <taxon>Bacteroidota</taxon>
        <taxon>Bacteroidia</taxon>
        <taxon>Marinilabiliales</taxon>
        <taxon>Prolixibacteraceae</taxon>
        <taxon>Draconibacterium</taxon>
    </lineage>
</organism>
<dbReference type="Pfam" id="PF00884">
    <property type="entry name" value="Sulfatase"/>
    <property type="match status" value="1"/>
</dbReference>
<dbReference type="Gene3D" id="3.40.720.10">
    <property type="entry name" value="Alkaline Phosphatase, subunit A"/>
    <property type="match status" value="1"/>
</dbReference>
<evidence type="ECO:0000313" key="9">
    <source>
        <dbReference type="Proteomes" id="UP000032544"/>
    </source>
</evidence>
<evidence type="ECO:0000256" key="1">
    <source>
        <dbReference type="ARBA" id="ARBA00001913"/>
    </source>
</evidence>
<sequence length="475" mass="54070">MLTSCSEKRESQHPNVLFIAVDDLRPEMNCYGNSQIVSPNIDRLAENGVLFQHAYCQQAICMASRASIFTGYYANAYQIYSCRSVDDLMPEVLTINEFFKKSGYDVFGIGKLYHHQEDHLKQFGEGWLETQKLAQGETKGRGYLTSEAQATLTPEGRGPAWESAAVEDNEYRDGFYADWVVNKLNELKTSQKPFFLGVGFQKPHLPFNAPTKYWDLYDPSQIETADNPFFPENGSLYGKHNFGELRNYTNIPKGNAELSEEMQLKLIHGYQACVSYTDAQIGRVLDALEENGLKDNTVIVLWGDHGWKLGEHGMWCKHTAFEVDTRGPLIISAPNIKKNVKTNALAEYVDVFPTLADLCGFEIPVHLQGESLLPVLTDPESSVKEQAFSIWPSYRGASNDKSKKVIGYSVRTPKFRYTEWIRIDSGEVMDRDLFDHATDPDENRNVVNDKKYEDEVPKLSEMIKDFRERTENIEL</sequence>
<dbReference type="InterPro" id="IPR000917">
    <property type="entry name" value="Sulfatase_N"/>
</dbReference>
<keyword evidence="9" id="KW-1185">Reference proteome</keyword>
<dbReference type="AlphaFoldDB" id="A0A0D8J631"/>
<name>A0A0D8J631_9BACT</name>
<dbReference type="GO" id="GO:0005737">
    <property type="term" value="C:cytoplasm"/>
    <property type="evidence" value="ECO:0007669"/>
    <property type="project" value="TreeGrafter"/>
</dbReference>
<feature type="domain" description="Sulfatase N-terminal" evidence="7">
    <location>
        <begin position="14"/>
        <end position="360"/>
    </location>
</feature>
<evidence type="ECO:0000256" key="5">
    <source>
        <dbReference type="ARBA" id="ARBA00022801"/>
    </source>
</evidence>
<dbReference type="InterPro" id="IPR035874">
    <property type="entry name" value="IDS"/>
</dbReference>
<dbReference type="CDD" id="cd16030">
    <property type="entry name" value="iduronate-2-sulfatase"/>
    <property type="match status" value="1"/>
</dbReference>
<evidence type="ECO:0000256" key="3">
    <source>
        <dbReference type="ARBA" id="ARBA00022723"/>
    </source>
</evidence>
<comment type="caution">
    <text evidence="8">The sequence shown here is derived from an EMBL/GenBank/DDBJ whole genome shotgun (WGS) entry which is preliminary data.</text>
</comment>
<dbReference type="EMBL" id="JRHC01000006">
    <property type="protein sequence ID" value="KJF42357.1"/>
    <property type="molecule type" value="Genomic_DNA"/>
</dbReference>